<keyword evidence="2" id="KW-0472">Membrane</keyword>
<evidence type="ECO:0000313" key="3">
    <source>
        <dbReference type="EMBL" id="MCV3271474.1"/>
    </source>
</evidence>
<dbReference type="RefSeq" id="WP_263843792.1">
    <property type="nucleotide sequence ID" value="NZ_JALIEB010000004.1"/>
</dbReference>
<protein>
    <submittedName>
        <fullName evidence="3">Uncharacterized protein</fullName>
    </submittedName>
</protein>
<reference evidence="3 4" key="1">
    <citation type="submission" date="2022-04" db="EMBL/GenBank/DDBJ databases">
        <title>Roseobacter sp. WL0113 is a bacterium isolated from neritic sediment.</title>
        <authorList>
            <person name="Wang L."/>
            <person name="He W."/>
            <person name="Zhang D.-F."/>
        </authorList>
    </citation>
    <scope>NUCLEOTIDE SEQUENCE [LARGE SCALE GENOMIC DNA]</scope>
    <source>
        <strain evidence="3 4">WL0113</strain>
    </source>
</reference>
<sequence>MSALVGGVGGFITFVTAMIFFNVGFLTALGLYALVGLGLTGLLITAGLTIRHLSAQSVSSTSPRHYGRPARQTLAKRSG</sequence>
<evidence type="ECO:0000256" key="2">
    <source>
        <dbReference type="SAM" id="Phobius"/>
    </source>
</evidence>
<feature type="region of interest" description="Disordered" evidence="1">
    <location>
        <begin position="56"/>
        <end position="79"/>
    </location>
</feature>
<feature type="transmembrane region" description="Helical" evidence="2">
    <location>
        <begin position="7"/>
        <end position="25"/>
    </location>
</feature>
<evidence type="ECO:0000313" key="4">
    <source>
        <dbReference type="Proteomes" id="UP001208690"/>
    </source>
</evidence>
<evidence type="ECO:0000256" key="1">
    <source>
        <dbReference type="SAM" id="MobiDB-lite"/>
    </source>
</evidence>
<keyword evidence="2" id="KW-1133">Transmembrane helix</keyword>
<keyword evidence="4" id="KW-1185">Reference proteome</keyword>
<organism evidence="3 4">
    <name type="scientific">Roseobacter sinensis</name>
    <dbReference type="NCBI Taxonomy" id="2931391"/>
    <lineage>
        <taxon>Bacteria</taxon>
        <taxon>Pseudomonadati</taxon>
        <taxon>Pseudomonadota</taxon>
        <taxon>Alphaproteobacteria</taxon>
        <taxon>Rhodobacterales</taxon>
        <taxon>Roseobacteraceae</taxon>
        <taxon>Roseobacter</taxon>
    </lineage>
</organism>
<dbReference type="EMBL" id="JALIEB010000004">
    <property type="protein sequence ID" value="MCV3271474.1"/>
    <property type="molecule type" value="Genomic_DNA"/>
</dbReference>
<gene>
    <name evidence="3" type="ORF">MUB52_08545</name>
</gene>
<comment type="caution">
    <text evidence="3">The sequence shown here is derived from an EMBL/GenBank/DDBJ whole genome shotgun (WGS) entry which is preliminary data.</text>
</comment>
<feature type="transmembrane region" description="Helical" evidence="2">
    <location>
        <begin position="31"/>
        <end position="50"/>
    </location>
</feature>
<dbReference type="Proteomes" id="UP001208690">
    <property type="component" value="Unassembled WGS sequence"/>
</dbReference>
<accession>A0ABT3BD21</accession>
<keyword evidence="2" id="KW-0812">Transmembrane</keyword>
<proteinExistence type="predicted"/>
<name>A0ABT3BD21_9RHOB</name>